<name>A0A4R6IWX1_9ACTN</name>
<evidence type="ECO:0000313" key="1">
    <source>
        <dbReference type="EMBL" id="TDO27242.1"/>
    </source>
</evidence>
<proteinExistence type="predicted"/>
<keyword evidence="2" id="KW-1185">Reference proteome</keyword>
<accession>A0A4R6IWX1</accession>
<sequence>MRRGELIDQSEEPRLFVNVRCIRTDGMDNSFLERGELLLLMCRHGRPGTLHNGVKELVARRQPLDLLLDLLDSRGEVVEPKLHSIAVPPSQGILKRGTTNAAYHGDRVQQANYKGFGQSPFLLGWLAQRSHVSSMEPHPM</sequence>
<reference evidence="1 2" key="1">
    <citation type="submission" date="2019-03" db="EMBL/GenBank/DDBJ databases">
        <title>Genomic Encyclopedia of Type Strains, Phase III (KMG-III): the genomes of soil and plant-associated and newly described type strains.</title>
        <authorList>
            <person name="Whitman W."/>
        </authorList>
    </citation>
    <scope>NUCLEOTIDE SEQUENCE [LARGE SCALE GENOMIC DNA]</scope>
    <source>
        <strain evidence="1 2">VKM Ac-2527</strain>
    </source>
</reference>
<dbReference type="AlphaFoldDB" id="A0A4R6IWX1"/>
<comment type="caution">
    <text evidence="1">The sequence shown here is derived from an EMBL/GenBank/DDBJ whole genome shotgun (WGS) entry which is preliminary data.</text>
</comment>
<organism evidence="1 2">
    <name type="scientific">Kribbella caucasensis</name>
    <dbReference type="NCBI Taxonomy" id="2512215"/>
    <lineage>
        <taxon>Bacteria</taxon>
        <taxon>Bacillati</taxon>
        <taxon>Actinomycetota</taxon>
        <taxon>Actinomycetes</taxon>
        <taxon>Propionibacteriales</taxon>
        <taxon>Kribbellaceae</taxon>
        <taxon>Kribbella</taxon>
    </lineage>
</organism>
<gene>
    <name evidence="1" type="ORF">EV643_1642</name>
</gene>
<protein>
    <submittedName>
        <fullName evidence="1">Uncharacterized protein</fullName>
    </submittedName>
</protein>
<dbReference type="EMBL" id="SNWQ01000064">
    <property type="protein sequence ID" value="TDO27242.1"/>
    <property type="molecule type" value="Genomic_DNA"/>
</dbReference>
<evidence type="ECO:0000313" key="2">
    <source>
        <dbReference type="Proteomes" id="UP000295388"/>
    </source>
</evidence>
<dbReference type="Proteomes" id="UP000295388">
    <property type="component" value="Unassembled WGS sequence"/>
</dbReference>